<organism evidence="2 3">
    <name type="scientific">Piscinibacter sakaiensis</name>
    <name type="common">Ideonella sakaiensis</name>
    <dbReference type="NCBI Taxonomy" id="1547922"/>
    <lineage>
        <taxon>Bacteria</taxon>
        <taxon>Pseudomonadati</taxon>
        <taxon>Pseudomonadota</taxon>
        <taxon>Betaproteobacteria</taxon>
        <taxon>Burkholderiales</taxon>
        <taxon>Sphaerotilaceae</taxon>
        <taxon>Piscinibacter</taxon>
    </lineage>
</organism>
<keyword evidence="1" id="KW-1277">Toxin-antitoxin system</keyword>
<comment type="caution">
    <text evidence="2">The sequence shown here is derived from an EMBL/GenBank/DDBJ whole genome shotgun (WGS) entry which is preliminary data.</text>
</comment>
<keyword evidence="3" id="KW-1185">Reference proteome</keyword>
<gene>
    <name evidence="2" type="ORF">ISF6_0583</name>
</gene>
<dbReference type="Gene3D" id="3.30.2310.20">
    <property type="entry name" value="RelE-like"/>
    <property type="match status" value="1"/>
</dbReference>
<dbReference type="Pfam" id="PF05016">
    <property type="entry name" value="ParE_toxin"/>
    <property type="match status" value="1"/>
</dbReference>
<evidence type="ECO:0000313" key="2">
    <source>
        <dbReference type="EMBL" id="GAP35018.1"/>
    </source>
</evidence>
<dbReference type="RefSeq" id="WP_054019105.1">
    <property type="nucleotide sequence ID" value="NZ_BBYR01000013.1"/>
</dbReference>
<reference evidence="3" key="1">
    <citation type="submission" date="2015-07" db="EMBL/GenBank/DDBJ databases">
        <title>Discovery of a poly(ethylene terephthalate assimilation.</title>
        <authorList>
            <person name="Yoshida S."/>
            <person name="Hiraga K."/>
            <person name="Takehana T."/>
            <person name="Taniguchi I."/>
            <person name="Yamaji H."/>
            <person name="Maeda Y."/>
            <person name="Toyohara K."/>
            <person name="Miyamoto K."/>
            <person name="Kimura Y."/>
            <person name="Oda K."/>
        </authorList>
    </citation>
    <scope>NUCLEOTIDE SEQUENCE [LARGE SCALE GENOMIC DNA]</scope>
    <source>
        <strain evidence="3">NBRC 110686 / TISTR 2288 / 201-F6</strain>
    </source>
</reference>
<sequence length="104" mass="11908">MRFRVEFTPEAEADLDRLFDVLLERAQTPEDALRAFEAVEALHVAADGHLSTSPYSYRKVGPRPTLRELIVPFGSTGYVLRFDIRTPELVLVIGARHQREDDFH</sequence>
<name>A0A0K8NXB4_PISS1</name>
<dbReference type="InterPro" id="IPR035093">
    <property type="entry name" value="RelE/ParE_toxin_dom_sf"/>
</dbReference>
<accession>A0A0K8NXB4</accession>
<dbReference type="Proteomes" id="UP000037660">
    <property type="component" value="Unassembled WGS sequence"/>
</dbReference>
<evidence type="ECO:0000313" key="3">
    <source>
        <dbReference type="Proteomes" id="UP000037660"/>
    </source>
</evidence>
<proteinExistence type="predicted"/>
<reference evidence="2 3" key="2">
    <citation type="journal article" date="2016" name="Science">
        <title>A bacterium that degrades and assimilates poly(ethylene terephthalate).</title>
        <authorList>
            <person name="Yoshida S."/>
            <person name="Hiraga K."/>
            <person name="Takehana T."/>
            <person name="Taniguchi I."/>
            <person name="Yamaji H."/>
            <person name="Maeda Y."/>
            <person name="Toyohara K."/>
            <person name="Miyamoto K."/>
            <person name="Kimura Y."/>
            <person name="Oda K."/>
        </authorList>
    </citation>
    <scope>NUCLEOTIDE SEQUENCE [LARGE SCALE GENOMIC DNA]</scope>
    <source>
        <strain evidence="3">NBRC 110686 / TISTR 2288 / 201-F6</strain>
    </source>
</reference>
<evidence type="ECO:0000256" key="1">
    <source>
        <dbReference type="ARBA" id="ARBA00022649"/>
    </source>
</evidence>
<dbReference type="InterPro" id="IPR007712">
    <property type="entry name" value="RelE/ParE_toxin"/>
</dbReference>
<dbReference type="AlphaFoldDB" id="A0A0K8NXB4"/>
<protein>
    <submittedName>
        <fullName evidence="2">Death on curing protein, Doc toxin</fullName>
    </submittedName>
</protein>
<dbReference type="EMBL" id="BBYR01000013">
    <property type="protein sequence ID" value="GAP35018.1"/>
    <property type="molecule type" value="Genomic_DNA"/>
</dbReference>
<dbReference type="STRING" id="1547922.ISF6_0583"/>
<dbReference type="OrthoDB" id="121597at2"/>